<evidence type="ECO:0000313" key="2">
    <source>
        <dbReference type="EMBL" id="ARU98836.1"/>
    </source>
</evidence>
<evidence type="ECO:0000313" key="1">
    <source>
        <dbReference type="EMBL" id="ARU94798.1"/>
    </source>
</evidence>
<evidence type="ECO:0000313" key="3">
    <source>
        <dbReference type="Proteomes" id="UP000195729"/>
    </source>
</evidence>
<reference evidence="3 4" key="1">
    <citation type="submission" date="2016-05" db="EMBL/GenBank/DDBJ databases">
        <title>Complete genome sequence of two 2,5-diketo-D-glunonic acid producing strain Tatumella citrea.</title>
        <authorList>
            <person name="Duan C."/>
            <person name="Yang J."/>
            <person name="Yang S."/>
        </authorList>
    </citation>
    <scope>NUCLEOTIDE SEQUENCE [LARGE SCALE GENOMIC DNA]</scope>
    <source>
        <strain evidence="2 3">ATCC 39140</strain>
        <strain evidence="1 4">DSM 13699</strain>
    </source>
</reference>
<dbReference type="AlphaFoldDB" id="A0A1Y0LL91"/>
<protein>
    <submittedName>
        <fullName evidence="1">Uncharacterized protein</fullName>
    </submittedName>
</protein>
<dbReference type="EMBL" id="CP015581">
    <property type="protein sequence ID" value="ARU98836.1"/>
    <property type="molecule type" value="Genomic_DNA"/>
</dbReference>
<dbReference type="KEGG" id="tci:A7K98_14135"/>
<accession>A0A1Y0LL91</accession>
<dbReference type="Proteomes" id="UP000195814">
    <property type="component" value="Chromosome"/>
</dbReference>
<proteinExistence type="predicted"/>
<dbReference type="EMBL" id="CP015579">
    <property type="protein sequence ID" value="ARU94798.1"/>
    <property type="molecule type" value="Genomic_DNA"/>
</dbReference>
<dbReference type="Proteomes" id="UP000195729">
    <property type="component" value="Chromosome"/>
</dbReference>
<name>A0A1Y0LL91_TATCI</name>
<evidence type="ECO:0000313" key="4">
    <source>
        <dbReference type="Proteomes" id="UP000195814"/>
    </source>
</evidence>
<sequence length="103" mass="11255">MFTELHRKEIGWLWQARVEYSALVVKSCEIATELSGGGEIHSVSQATQAARIPMETTAFSGKKLAVFFVSLAEARDEIRGPGAKFLLCLCHRKADPMAASPGF</sequence>
<organism evidence="1 4">
    <name type="scientific">Tatumella citrea</name>
    <name type="common">Pantoea citrea</name>
    <dbReference type="NCBI Taxonomy" id="53336"/>
    <lineage>
        <taxon>Bacteria</taxon>
        <taxon>Pseudomonadati</taxon>
        <taxon>Pseudomonadota</taxon>
        <taxon>Gammaproteobacteria</taxon>
        <taxon>Enterobacterales</taxon>
        <taxon>Erwiniaceae</taxon>
        <taxon>Tatumella</taxon>
    </lineage>
</organism>
<gene>
    <name evidence="1" type="ORF">A7K98_14135</name>
    <name evidence="2" type="ORF">A7K99_14120</name>
</gene>
<keyword evidence="3" id="KW-1185">Reference proteome</keyword>